<sequence>MKSEVSDALKATSTLRKILDDEDDHTTMNTMSLEEVLKNFDTKNVEFIRYPFFVQNTELLRFQYQLLINLMELAFSQLTPSSNSSKSSPWG</sequence>
<dbReference type="Proteomes" id="UP000230233">
    <property type="component" value="Unassembled WGS sequence"/>
</dbReference>
<evidence type="ECO:0000313" key="1">
    <source>
        <dbReference type="EMBL" id="PIC11710.1"/>
    </source>
</evidence>
<organism evidence="1 2">
    <name type="scientific">Caenorhabditis nigoni</name>
    <dbReference type="NCBI Taxonomy" id="1611254"/>
    <lineage>
        <taxon>Eukaryota</taxon>
        <taxon>Metazoa</taxon>
        <taxon>Ecdysozoa</taxon>
        <taxon>Nematoda</taxon>
        <taxon>Chromadorea</taxon>
        <taxon>Rhabditida</taxon>
        <taxon>Rhabditina</taxon>
        <taxon>Rhabditomorpha</taxon>
        <taxon>Rhabditoidea</taxon>
        <taxon>Rhabditidae</taxon>
        <taxon>Peloderinae</taxon>
        <taxon>Caenorhabditis</taxon>
    </lineage>
</organism>
<comment type="caution">
    <text evidence="1">The sequence shown here is derived from an EMBL/GenBank/DDBJ whole genome shotgun (WGS) entry which is preliminary data.</text>
</comment>
<name>A0A2G5S9M9_9PELO</name>
<evidence type="ECO:0000313" key="2">
    <source>
        <dbReference type="Proteomes" id="UP000230233"/>
    </source>
</evidence>
<dbReference type="AlphaFoldDB" id="A0A2G5S9M9"/>
<gene>
    <name evidence="1" type="ORF">B9Z55_028907</name>
</gene>
<proteinExistence type="predicted"/>
<keyword evidence="2" id="KW-1185">Reference proteome</keyword>
<protein>
    <submittedName>
        <fullName evidence="1">Uncharacterized protein</fullName>
    </submittedName>
</protein>
<reference evidence="2" key="1">
    <citation type="submission" date="2017-10" db="EMBL/GenBank/DDBJ databases">
        <title>Rapid genome shrinkage in a self-fertile nematode reveals novel sperm competition proteins.</title>
        <authorList>
            <person name="Yin D."/>
            <person name="Schwarz E.M."/>
            <person name="Thomas C.G."/>
            <person name="Felde R.L."/>
            <person name="Korf I.F."/>
            <person name="Cutter A.D."/>
            <person name="Schartner C.M."/>
            <person name="Ralston E.J."/>
            <person name="Meyer B.J."/>
            <person name="Haag E.S."/>
        </authorList>
    </citation>
    <scope>NUCLEOTIDE SEQUENCE [LARGE SCALE GENOMIC DNA]</scope>
    <source>
        <strain evidence="2">JU1422</strain>
    </source>
</reference>
<accession>A0A2G5S9M9</accession>
<dbReference type="EMBL" id="PDUG01000052">
    <property type="protein sequence ID" value="PIC11710.1"/>
    <property type="molecule type" value="Genomic_DNA"/>
</dbReference>